<organism evidence="1 2">
    <name type="scientific">Methanobrevibacter millerae</name>
    <dbReference type="NCBI Taxonomy" id="230361"/>
    <lineage>
        <taxon>Archaea</taxon>
        <taxon>Methanobacteriati</taxon>
        <taxon>Methanobacteriota</taxon>
        <taxon>Methanomada group</taxon>
        <taxon>Methanobacteria</taxon>
        <taxon>Methanobacteriales</taxon>
        <taxon>Methanobacteriaceae</taxon>
        <taxon>Methanobrevibacter</taxon>
    </lineage>
</organism>
<reference evidence="1" key="1">
    <citation type="submission" date="2019-04" db="EMBL/GenBank/DDBJ databases">
        <title>Evolution of Biomass-Degrading Anaerobic Consortia Revealed by Metagenomics.</title>
        <authorList>
            <person name="Peng X."/>
        </authorList>
    </citation>
    <scope>NUCLEOTIDE SEQUENCE</scope>
    <source>
        <strain evidence="1">SIG12</strain>
    </source>
</reference>
<accession>A0A8T3VEN7</accession>
<gene>
    <name evidence="1" type="ORF">E7Z73_07945</name>
</gene>
<sequence>MDLDDYSYSEVINNPPLNEEFVINEKGIIGYVKPFCKHCYSRNVVKWNYTTRDWINDDFKGTVKVQRYKCKKCGRTSQTEFKGQYEPYCNISEDLKEKAIKTKELNWSSLRDITEYYRIFNNLKLSHETVRKSLMVIKDKYIRYNIPNLSGYYGYDAQWIKIEKI</sequence>
<dbReference type="AlphaFoldDB" id="A0A8T3VEN7"/>
<name>A0A8T3VEN7_9EURY</name>
<protein>
    <submittedName>
        <fullName evidence="1">Uncharacterized protein</fullName>
    </submittedName>
</protein>
<dbReference type="Proteomes" id="UP000762703">
    <property type="component" value="Unassembled WGS sequence"/>
</dbReference>
<comment type="caution">
    <text evidence="1">The sequence shown here is derived from an EMBL/GenBank/DDBJ whole genome shotgun (WGS) entry which is preliminary data.</text>
</comment>
<dbReference type="RefSeq" id="WP_303737301.1">
    <property type="nucleotide sequence ID" value="NZ_SUTE01000062.1"/>
</dbReference>
<proteinExistence type="predicted"/>
<evidence type="ECO:0000313" key="2">
    <source>
        <dbReference type="Proteomes" id="UP000762703"/>
    </source>
</evidence>
<dbReference type="EMBL" id="SUTE01000062">
    <property type="protein sequence ID" value="MBE6505652.1"/>
    <property type="molecule type" value="Genomic_DNA"/>
</dbReference>
<evidence type="ECO:0000313" key="1">
    <source>
        <dbReference type="EMBL" id="MBE6505652.1"/>
    </source>
</evidence>